<sequence length="306" mass="34574">MAKQKQQNTGTKTQAQRKVLRFGLPKGSLQEATLDKLAKAGYHIEVSSRSYIPYVDDEELEVRLIRAQEISRYVEHGYLDCGITGYDWIVENGSKVHEVGEFLFSKATRRPARWVLCVPEDSPIRSVKDLQGKRIATEVVNITRRYLRKHGVKAEVEFSWGATEVKAHELVDAIVEVTETGSSLRANKLRIVDEILVSTPRLIANHDAWRDPWKRQKIETLAMLLKGALDAEVMVGLKMNVPQEKLQPVLDLLPALRNPTISQLSQPGWVAVETVIDEHVVRQLIPRLKAAGAEGIIEYPLNKIVY</sequence>
<evidence type="ECO:0000256" key="8">
    <source>
        <dbReference type="ARBA" id="ARBA00022490"/>
    </source>
</evidence>
<evidence type="ECO:0000256" key="6">
    <source>
        <dbReference type="ARBA" id="ARBA00011946"/>
    </source>
</evidence>
<dbReference type="NCBIfam" id="TIGR03455">
    <property type="entry name" value="HisG_C-term"/>
    <property type="match status" value="1"/>
</dbReference>
<dbReference type="InterPro" id="IPR020621">
    <property type="entry name" value="ATP-PRT_HisG_long"/>
</dbReference>
<protein>
    <recommendedName>
        <fullName evidence="7 18">ATP phosphoribosyltransferase</fullName>
        <shortName evidence="18">ATP-PRT</shortName>
        <shortName evidence="18">ATP-PRTase</shortName>
        <ecNumber evidence="6 18">2.4.2.17</ecNumber>
    </recommendedName>
</protein>
<dbReference type="InterPro" id="IPR013820">
    <property type="entry name" value="ATP_PRibTrfase_cat"/>
</dbReference>
<evidence type="ECO:0000256" key="14">
    <source>
        <dbReference type="ARBA" id="ARBA00022840"/>
    </source>
</evidence>
<organism evidence="21 22">
    <name type="scientific">Limisphaera ngatamarikiensis</name>
    <dbReference type="NCBI Taxonomy" id="1324935"/>
    <lineage>
        <taxon>Bacteria</taxon>
        <taxon>Pseudomonadati</taxon>
        <taxon>Verrucomicrobiota</taxon>
        <taxon>Verrucomicrobiia</taxon>
        <taxon>Limisphaerales</taxon>
        <taxon>Limisphaeraceae</taxon>
        <taxon>Limisphaera</taxon>
    </lineage>
</organism>
<dbReference type="GO" id="GO:0003879">
    <property type="term" value="F:ATP phosphoribosyltransferase activity"/>
    <property type="evidence" value="ECO:0007669"/>
    <property type="project" value="UniProtKB-UniRule"/>
</dbReference>
<keyword evidence="16 18" id="KW-0368">Histidine biosynthesis</keyword>
<dbReference type="SUPFAM" id="SSF53850">
    <property type="entry name" value="Periplasmic binding protein-like II"/>
    <property type="match status" value="1"/>
</dbReference>
<dbReference type="CDD" id="cd13593">
    <property type="entry name" value="PBP2_HisGL3"/>
    <property type="match status" value="1"/>
</dbReference>
<evidence type="ECO:0000313" key="22">
    <source>
        <dbReference type="Proteomes" id="UP000477311"/>
    </source>
</evidence>
<dbReference type="PANTHER" id="PTHR21403">
    <property type="entry name" value="ATP PHOSPHORIBOSYLTRANSFERASE ATP-PRTASE"/>
    <property type="match status" value="1"/>
</dbReference>
<evidence type="ECO:0000256" key="7">
    <source>
        <dbReference type="ARBA" id="ARBA00020998"/>
    </source>
</evidence>
<gene>
    <name evidence="18" type="primary">hisG</name>
    <name evidence="21" type="ORF">G4L39_13140</name>
</gene>
<evidence type="ECO:0000256" key="15">
    <source>
        <dbReference type="ARBA" id="ARBA00022842"/>
    </source>
</evidence>
<evidence type="ECO:0000256" key="12">
    <source>
        <dbReference type="ARBA" id="ARBA00022723"/>
    </source>
</evidence>
<keyword evidence="12 18" id="KW-0479">Metal-binding</keyword>
<dbReference type="InterPro" id="IPR001348">
    <property type="entry name" value="ATP_PRibTrfase_HisG"/>
</dbReference>
<keyword evidence="11 18" id="KW-0808">Transferase</keyword>
<feature type="domain" description="ATP phosphoribosyltransferase catalytic" evidence="19">
    <location>
        <begin position="66"/>
        <end position="226"/>
    </location>
</feature>
<dbReference type="GO" id="GO:0005524">
    <property type="term" value="F:ATP binding"/>
    <property type="evidence" value="ECO:0007669"/>
    <property type="project" value="UniProtKB-KW"/>
</dbReference>
<comment type="activity regulation">
    <text evidence="18">Feedback inhibited by histidine.</text>
</comment>
<evidence type="ECO:0000256" key="5">
    <source>
        <dbReference type="ARBA" id="ARBA00007955"/>
    </source>
</evidence>
<dbReference type="Gene3D" id="3.40.190.10">
    <property type="entry name" value="Periplasmic binding protein-like II"/>
    <property type="match status" value="2"/>
</dbReference>
<comment type="pathway">
    <text evidence="4 18">Amino-acid biosynthesis; L-histidine biosynthesis; L-histidine from 5-phospho-alpha-D-ribose 1-diphosphate: step 1/9.</text>
</comment>
<evidence type="ECO:0000256" key="4">
    <source>
        <dbReference type="ARBA" id="ARBA00004667"/>
    </source>
</evidence>
<dbReference type="InterPro" id="IPR011322">
    <property type="entry name" value="N-reg_PII-like_a/b"/>
</dbReference>
<dbReference type="AlphaFoldDB" id="A0A6M1RYA7"/>
<dbReference type="NCBIfam" id="TIGR00070">
    <property type="entry name" value="hisG"/>
    <property type="match status" value="1"/>
</dbReference>
<keyword evidence="15 18" id="KW-0460">Magnesium</keyword>
<keyword evidence="13 18" id="KW-0547">Nucleotide-binding</keyword>
<evidence type="ECO:0000256" key="11">
    <source>
        <dbReference type="ARBA" id="ARBA00022679"/>
    </source>
</evidence>
<evidence type="ECO:0000256" key="2">
    <source>
        <dbReference type="ARBA" id="ARBA00001946"/>
    </source>
</evidence>
<dbReference type="Pfam" id="PF01634">
    <property type="entry name" value="HisG"/>
    <property type="match status" value="1"/>
</dbReference>
<dbReference type="UniPathway" id="UPA00031">
    <property type="reaction ID" value="UER00006"/>
</dbReference>
<evidence type="ECO:0000256" key="10">
    <source>
        <dbReference type="ARBA" id="ARBA00022676"/>
    </source>
</evidence>
<dbReference type="RefSeq" id="WP_165108831.1">
    <property type="nucleotide sequence ID" value="NZ_JAAKYA010000085.1"/>
</dbReference>
<dbReference type="InterPro" id="IPR013115">
    <property type="entry name" value="HisG_C"/>
</dbReference>
<evidence type="ECO:0000256" key="17">
    <source>
        <dbReference type="ARBA" id="ARBA00024861"/>
    </source>
</evidence>
<accession>A0A6M1RYA7</accession>
<keyword evidence="8 18" id="KW-0963">Cytoplasm</keyword>
<evidence type="ECO:0000256" key="18">
    <source>
        <dbReference type="HAMAP-Rule" id="MF_00079"/>
    </source>
</evidence>
<dbReference type="GO" id="GO:0000105">
    <property type="term" value="P:L-histidine biosynthetic process"/>
    <property type="evidence" value="ECO:0007669"/>
    <property type="project" value="UniProtKB-UniRule"/>
</dbReference>
<dbReference type="EC" id="2.4.2.17" evidence="6 18"/>
<evidence type="ECO:0000259" key="20">
    <source>
        <dbReference type="Pfam" id="PF08029"/>
    </source>
</evidence>
<keyword evidence="22" id="KW-1185">Reference proteome</keyword>
<keyword evidence="10 18" id="KW-0328">Glycosyltransferase</keyword>
<dbReference type="HAMAP" id="MF_00079">
    <property type="entry name" value="HisG_Long"/>
    <property type="match status" value="1"/>
</dbReference>
<evidence type="ECO:0000256" key="1">
    <source>
        <dbReference type="ARBA" id="ARBA00000915"/>
    </source>
</evidence>
<dbReference type="SUPFAM" id="SSF54913">
    <property type="entry name" value="GlnB-like"/>
    <property type="match status" value="1"/>
</dbReference>
<comment type="catalytic activity">
    <reaction evidence="1 18">
        <text>1-(5-phospho-beta-D-ribosyl)-ATP + diphosphate = 5-phospho-alpha-D-ribose 1-diphosphate + ATP</text>
        <dbReference type="Rhea" id="RHEA:18473"/>
        <dbReference type="ChEBI" id="CHEBI:30616"/>
        <dbReference type="ChEBI" id="CHEBI:33019"/>
        <dbReference type="ChEBI" id="CHEBI:58017"/>
        <dbReference type="ChEBI" id="CHEBI:73183"/>
        <dbReference type="EC" id="2.4.2.17"/>
    </reaction>
</comment>
<evidence type="ECO:0000256" key="13">
    <source>
        <dbReference type="ARBA" id="ARBA00022741"/>
    </source>
</evidence>
<evidence type="ECO:0000256" key="3">
    <source>
        <dbReference type="ARBA" id="ARBA00004496"/>
    </source>
</evidence>
<dbReference type="Pfam" id="PF08029">
    <property type="entry name" value="HisG_C"/>
    <property type="match status" value="1"/>
</dbReference>
<dbReference type="GO" id="GO:0000287">
    <property type="term" value="F:magnesium ion binding"/>
    <property type="evidence" value="ECO:0007669"/>
    <property type="project" value="UniProtKB-UniRule"/>
</dbReference>
<comment type="cofactor">
    <cofactor evidence="2 18">
        <name>Mg(2+)</name>
        <dbReference type="ChEBI" id="CHEBI:18420"/>
    </cofactor>
</comment>
<dbReference type="InterPro" id="IPR015867">
    <property type="entry name" value="N-reg_PII/ATP_PRibTrfase_C"/>
</dbReference>
<comment type="function">
    <text evidence="17 18">Catalyzes the condensation of ATP and 5-phosphoribose 1-diphosphate to form N'-(5'-phosphoribosyl)-ATP (PR-ATP). Has a crucial role in the pathway because the rate of histidine biosynthesis seems to be controlled primarily by regulation of HisG enzymatic activity.</text>
</comment>
<keyword evidence="9 18" id="KW-0028">Amino-acid biosynthesis</keyword>
<evidence type="ECO:0000256" key="16">
    <source>
        <dbReference type="ARBA" id="ARBA00023102"/>
    </source>
</evidence>
<dbReference type="PANTHER" id="PTHR21403:SF10">
    <property type="entry name" value="ATP PHOSPHORIBOSYLTRANSFERASE"/>
    <property type="match status" value="1"/>
</dbReference>
<dbReference type="Proteomes" id="UP000477311">
    <property type="component" value="Unassembled WGS sequence"/>
</dbReference>
<dbReference type="GO" id="GO:0005737">
    <property type="term" value="C:cytoplasm"/>
    <property type="evidence" value="ECO:0007669"/>
    <property type="project" value="UniProtKB-SubCell"/>
</dbReference>
<comment type="subcellular location">
    <subcellularLocation>
        <location evidence="3 18">Cytoplasm</location>
    </subcellularLocation>
</comment>
<dbReference type="FunFam" id="3.30.70.120:FF:000002">
    <property type="entry name" value="ATP phosphoribosyltransferase"/>
    <property type="match status" value="1"/>
</dbReference>
<evidence type="ECO:0000256" key="9">
    <source>
        <dbReference type="ARBA" id="ARBA00022605"/>
    </source>
</evidence>
<evidence type="ECO:0000313" key="21">
    <source>
        <dbReference type="EMBL" id="NGO40334.1"/>
    </source>
</evidence>
<feature type="domain" description="Histidine biosynthesis HisG C-terminal" evidence="20">
    <location>
        <begin position="231"/>
        <end position="303"/>
    </location>
</feature>
<dbReference type="EMBL" id="JAAKYA010000085">
    <property type="protein sequence ID" value="NGO40334.1"/>
    <property type="molecule type" value="Genomic_DNA"/>
</dbReference>
<dbReference type="Gene3D" id="3.30.70.120">
    <property type="match status" value="1"/>
</dbReference>
<comment type="caution">
    <text evidence="21">The sequence shown here is derived from an EMBL/GenBank/DDBJ whole genome shotgun (WGS) entry which is preliminary data.</text>
</comment>
<keyword evidence="14 18" id="KW-0067">ATP-binding</keyword>
<proteinExistence type="inferred from homology"/>
<comment type="similarity">
    <text evidence="5 18">Belongs to the ATP phosphoribosyltransferase family. Long subfamily.</text>
</comment>
<name>A0A6M1RYA7_9BACT</name>
<reference evidence="21 22" key="1">
    <citation type="submission" date="2020-02" db="EMBL/GenBank/DDBJ databases">
        <title>Draft genome sequence of Limisphaera ngatamarikiensis NGM72.4T, a thermophilic Verrucomicrobia grouped in subdivision 3.</title>
        <authorList>
            <person name="Carere C.R."/>
            <person name="Steen J."/>
            <person name="Hugenholtz P."/>
            <person name="Stott M.B."/>
        </authorList>
    </citation>
    <scope>NUCLEOTIDE SEQUENCE [LARGE SCALE GENOMIC DNA]</scope>
    <source>
        <strain evidence="21 22">NGM72.4</strain>
    </source>
</reference>
<evidence type="ECO:0000259" key="19">
    <source>
        <dbReference type="Pfam" id="PF01634"/>
    </source>
</evidence>